<organism evidence="2 3">
    <name type="scientific">Eragrostis curvula</name>
    <name type="common">weeping love grass</name>
    <dbReference type="NCBI Taxonomy" id="38414"/>
    <lineage>
        <taxon>Eukaryota</taxon>
        <taxon>Viridiplantae</taxon>
        <taxon>Streptophyta</taxon>
        <taxon>Embryophyta</taxon>
        <taxon>Tracheophyta</taxon>
        <taxon>Spermatophyta</taxon>
        <taxon>Magnoliopsida</taxon>
        <taxon>Liliopsida</taxon>
        <taxon>Poales</taxon>
        <taxon>Poaceae</taxon>
        <taxon>PACMAD clade</taxon>
        <taxon>Chloridoideae</taxon>
        <taxon>Eragrostideae</taxon>
        <taxon>Eragrostidinae</taxon>
        <taxon>Eragrostis</taxon>
    </lineage>
</organism>
<keyword evidence="1" id="KW-1133">Transmembrane helix</keyword>
<evidence type="ECO:0000256" key="1">
    <source>
        <dbReference type="SAM" id="Phobius"/>
    </source>
</evidence>
<name>A0A5J9UJV4_9POAL</name>
<evidence type="ECO:0000313" key="2">
    <source>
        <dbReference type="EMBL" id="TVU23568.1"/>
    </source>
</evidence>
<comment type="caution">
    <text evidence="2">The sequence shown here is derived from an EMBL/GenBank/DDBJ whole genome shotgun (WGS) entry which is preliminary data.</text>
</comment>
<proteinExistence type="predicted"/>
<keyword evidence="1" id="KW-0812">Transmembrane</keyword>
<protein>
    <submittedName>
        <fullName evidence="2">Uncharacterized protein</fullName>
    </submittedName>
</protein>
<sequence>MTVNSSAASDDLEKGAGVAVKEVTKELEEVAIVDPWKAMLVNRFMDAFNVVSALVYIGMSAHIGKITNSLRRAGLTFLCLLPVMIVTTFVLHDMRKRSVRLYATKKSVGGSDSDLSAKLLASEK</sequence>
<reference evidence="2 3" key="1">
    <citation type="journal article" date="2019" name="Sci. Rep.">
        <title>A high-quality genome of Eragrostis curvula grass provides insights into Poaceae evolution and supports new strategies to enhance forage quality.</title>
        <authorList>
            <person name="Carballo J."/>
            <person name="Santos B.A.C.M."/>
            <person name="Zappacosta D."/>
            <person name="Garbus I."/>
            <person name="Selva J.P."/>
            <person name="Gallo C.A."/>
            <person name="Diaz A."/>
            <person name="Albertini E."/>
            <person name="Caccamo M."/>
            <person name="Echenique V."/>
        </authorList>
    </citation>
    <scope>NUCLEOTIDE SEQUENCE [LARGE SCALE GENOMIC DNA]</scope>
    <source>
        <strain evidence="3">cv. Victoria</strain>
        <tissue evidence="2">Leaf</tissue>
    </source>
</reference>
<keyword evidence="3" id="KW-1185">Reference proteome</keyword>
<dbReference type="AlphaFoldDB" id="A0A5J9UJV4"/>
<dbReference type="EMBL" id="RWGY01000013">
    <property type="protein sequence ID" value="TVU23568.1"/>
    <property type="molecule type" value="Genomic_DNA"/>
</dbReference>
<feature type="transmembrane region" description="Helical" evidence="1">
    <location>
        <begin position="47"/>
        <end position="67"/>
    </location>
</feature>
<evidence type="ECO:0000313" key="3">
    <source>
        <dbReference type="Proteomes" id="UP000324897"/>
    </source>
</evidence>
<keyword evidence="1" id="KW-0472">Membrane</keyword>
<accession>A0A5J9UJV4</accession>
<feature type="transmembrane region" description="Helical" evidence="1">
    <location>
        <begin position="73"/>
        <end position="91"/>
    </location>
</feature>
<dbReference type="Proteomes" id="UP000324897">
    <property type="component" value="Chromosome 2"/>
</dbReference>
<dbReference type="Gramene" id="TVU23568">
    <property type="protein sequence ID" value="TVU23568"/>
    <property type="gene ID" value="EJB05_25942"/>
</dbReference>
<gene>
    <name evidence="2" type="ORF">EJB05_25942</name>
</gene>